<name>A0AAE0SAI6_9BIVA</name>
<dbReference type="PANTHER" id="PTHR14187:SF5">
    <property type="entry name" value="HEAT SHOCK 70 KDA PROTEIN 12A"/>
    <property type="match status" value="1"/>
</dbReference>
<dbReference type="PANTHER" id="PTHR14187">
    <property type="entry name" value="ALPHA KINASE/ELONGATION FACTOR 2 KINASE"/>
    <property type="match status" value="1"/>
</dbReference>
<dbReference type="EMBL" id="JAEAOA010000745">
    <property type="protein sequence ID" value="KAK3588038.1"/>
    <property type="molecule type" value="Genomic_DNA"/>
</dbReference>
<dbReference type="InterPro" id="IPR043129">
    <property type="entry name" value="ATPase_NBD"/>
</dbReference>
<protein>
    <submittedName>
        <fullName evidence="1">Uncharacterized protein</fullName>
    </submittedName>
</protein>
<reference evidence="1" key="3">
    <citation type="submission" date="2023-05" db="EMBL/GenBank/DDBJ databases">
        <authorList>
            <person name="Smith C.H."/>
        </authorList>
    </citation>
    <scope>NUCLEOTIDE SEQUENCE</scope>
    <source>
        <strain evidence="1">CHS0354</strain>
        <tissue evidence="1">Mantle</tissue>
    </source>
</reference>
<organism evidence="1 2">
    <name type="scientific">Potamilus streckersoni</name>
    <dbReference type="NCBI Taxonomy" id="2493646"/>
    <lineage>
        <taxon>Eukaryota</taxon>
        <taxon>Metazoa</taxon>
        <taxon>Spiralia</taxon>
        <taxon>Lophotrochozoa</taxon>
        <taxon>Mollusca</taxon>
        <taxon>Bivalvia</taxon>
        <taxon>Autobranchia</taxon>
        <taxon>Heteroconchia</taxon>
        <taxon>Palaeoheterodonta</taxon>
        <taxon>Unionida</taxon>
        <taxon>Unionoidea</taxon>
        <taxon>Unionidae</taxon>
        <taxon>Ambleminae</taxon>
        <taxon>Lampsilini</taxon>
        <taxon>Potamilus</taxon>
    </lineage>
</organism>
<evidence type="ECO:0000313" key="1">
    <source>
        <dbReference type="EMBL" id="KAK3588038.1"/>
    </source>
</evidence>
<dbReference type="Gene3D" id="3.30.420.40">
    <property type="match status" value="1"/>
</dbReference>
<comment type="caution">
    <text evidence="1">The sequence shown here is derived from an EMBL/GenBank/DDBJ whole genome shotgun (WGS) entry which is preliminary data.</text>
</comment>
<gene>
    <name evidence="1" type="ORF">CHS0354_012084</name>
</gene>
<evidence type="ECO:0000313" key="2">
    <source>
        <dbReference type="Proteomes" id="UP001195483"/>
    </source>
</evidence>
<reference evidence="1" key="2">
    <citation type="journal article" date="2021" name="Genome Biol. Evol.">
        <title>Developing a high-quality reference genome for a parasitic bivalve with doubly uniparental inheritance (Bivalvia: Unionida).</title>
        <authorList>
            <person name="Smith C.H."/>
        </authorList>
    </citation>
    <scope>NUCLEOTIDE SEQUENCE</scope>
    <source>
        <strain evidence="1">CHS0354</strain>
        <tissue evidence="1">Mantle</tissue>
    </source>
</reference>
<proteinExistence type="predicted"/>
<keyword evidence="2" id="KW-1185">Reference proteome</keyword>
<accession>A0AAE0SAI6</accession>
<reference evidence="1" key="1">
    <citation type="journal article" date="2021" name="Genome Biol. Evol.">
        <title>A High-Quality Reference Genome for a Parasitic Bivalve with Doubly Uniparental Inheritance (Bivalvia: Unionida).</title>
        <authorList>
            <person name="Smith C.H."/>
        </authorList>
    </citation>
    <scope>NUCLEOTIDE SEQUENCE</scope>
    <source>
        <strain evidence="1">CHS0354</strain>
    </source>
</reference>
<dbReference type="SUPFAM" id="SSF53067">
    <property type="entry name" value="Actin-like ATPase domain"/>
    <property type="match status" value="1"/>
</dbReference>
<dbReference type="AlphaFoldDB" id="A0AAE0SAI6"/>
<sequence>MLKSENQPGNEVKGRPKADNSAMKVFSEAIKYLKNHLLKSLREKIPAIKDTDIHWVITVPAIWDDGAKQFMRKAGNEAGIPDNQLDLALEPEAAAIFCKAISVKTDGSCFEPGTQFILVDLGGKMSLHSFSFKMMMYFTMKKTML</sequence>
<dbReference type="Proteomes" id="UP001195483">
    <property type="component" value="Unassembled WGS sequence"/>
</dbReference>